<feature type="compositionally biased region" description="Polar residues" evidence="6">
    <location>
        <begin position="13"/>
        <end position="26"/>
    </location>
</feature>
<dbReference type="InterPro" id="IPR015403">
    <property type="entry name" value="Mon2/Sec7/BIG1-like_HDS"/>
</dbReference>
<dbReference type="GO" id="GO:0032012">
    <property type="term" value="P:regulation of ARF protein signal transduction"/>
    <property type="evidence" value="ECO:0007669"/>
    <property type="project" value="InterPro"/>
</dbReference>
<sequence length="1910" mass="216621">MSDQTNHEENDLQESVSSVNLNSDDASSFAEPQPPNEVEEDNNSGADGENTEAQEEENEEEQQQDTTTEEPIASHDNDNDDDVNNNGEERTETETHQKEVEEVEEVEQVSEQHDNETTNHTQITSNHVRNVSTASTTIASNAKSTLLLVKTTLEELVDEKEVKKIPGTHKIIQRTITKIEDTLKESNNSSIEVDSILLFEALRAASRTKSSRITSKSLDTLSKLFSFRAIDEAILVNPPDSMASNDQEATNDNSGITPPPKQRLIDAAIDTIADCFQGEGTDERVELQIIRSLSGCILVEDENSLCHGASLLKAIRTIYNIFVFSLNPTNQGIAQATLTQIITAVYDKIEIKKIQPYQVSINESKKSLPSSDVTGNDPITLQNMENLNDEEERRMDAQQYDDVSEDEQLDKNASEKDLAIKDAFLVFRAMSKICAKPLESELDMRSHAVRSKLLSLHIIYSIIKDHVDIFLSSDVILPGKESVSLMNAVRQYLCLSLSRNAASPIPPVFEITLEIMWLIIANLRADMVKEIPVFLTEIYFPITELKTATSQQKRYFLTVIQRICNDPRTLIEFYLNYDCNPGMPNIMEIMVDYLTKLALTRVEITPTQRSYYEEQLSKPLSTFNFDELPLLTTSTLPSNIDPNQGALLFPVDFALKMTALNCTISILRSLGSWAHKALNPNAHVVNPAKNNNQLGQSMDGANTNTSLTLGDENSASESNVNINQLQDVDDPTQFENLKQRKTQLSDSVAIFNNKPKKAIPGLISRGFINDDSPSSIAKWLLETDGLDKTVVGDYLGEGNEKNIAVMHAFVEEFDFKGLSIVDALRDFLQAFRLPGEGQKIDRFMLKFAERFVEQNPGVFSKADTAYVLSYSLIMLNTDLHSSQIKRKMTLEEFLDNNRGIDNGRDLPEEFLVGLFKEIEGNEIKLLSEQHQAMLSEDNTATIGTPQAQPAFNFFSSRDLARESYLQVSKEISSKTELVFKNLSKSKGKQDTEVYYAASHFEHVKSIFETLWMSFLAALTPPFKDYDDIETTNKCLEGLKISIKISSIFVLDDARKSFIGALVQFCNLQNVQEIKVKNVNAMVDLLEIALAEGNYLKDSWKDVILVVSQMERLQLISKGIDRDTVPDVAQARLVNPRASLESTRSANQSIFDIWGKKSTPMELAQEKHHNQKLSSEMSKFISSSDLVVLMDNIFTKSSELSGNAIIDFIKALTAVSLDEIESSQNASTPRMFSLQKMIDVCYYNMDRIRLEWTPLWAVMGSAFNKIATNPNLAIVFFAIDSLRQLSMRFLDIDELSGFEFQSDFLKPFEYAVQNTTNTEVQEMIIECFRNFILTKQQHIKSGWKPILESLQYTAASNDERIVLKTQRLVGDDIVGKNFESVFGQEGAFYELVGIFKEITKNKKYQKAALHALESLKRITEQIAKICFINDDTNGNTKIDTETREHYEQLLRGKDVFQDVWFPMLYCFNETIMTADDLEVRSRALNYMFDSLVAYGGEFDDAFWEKICTKLLFPIFGVLSKHWEVNQFNSHDELSVWLSTTLIQALRNLIALFTHYFESLSGLLDGFLDLLVSCICQENDTIARIGRSCLQELILQNVDKFNETHWQHIGEVFTKLFRLTTANELFDNDPLRQGRRASNVNNHNNIEGTQETVERAHVEAGSEDVGGETAENEEQQQQQEEVEVESKPVNLSTPEQRKLQEDDTQDTRRRRINIKNSIVVKCVLQLLMIELLNELYEDENFARCIPYNESIRLTELLEQSYGFARDFNADYGLRTRLVEARVVDKIPNLLKQETSAAAVLIDIMFKLYFNSNDDEESKNIELLDRLVHICSGVVSAYVALDDRTMERSINSWRPVIVEILQGYYELDDDDFRKHCSAMYTLIIEILDKSVPQDLRYAIKLFLGRVGTLYLEK</sequence>
<evidence type="ECO:0000256" key="3">
    <source>
        <dbReference type="ARBA" id="ARBA00022927"/>
    </source>
</evidence>
<feature type="compositionally biased region" description="Basic and acidic residues" evidence="6">
    <location>
        <begin position="1693"/>
        <end position="1704"/>
    </location>
</feature>
<keyword evidence="1" id="KW-0813">Transport</keyword>
<dbReference type="InterPro" id="IPR035999">
    <property type="entry name" value="Sec7_dom_sf"/>
</dbReference>
<evidence type="ECO:0000313" key="8">
    <source>
        <dbReference type="EMBL" id="SMN21064.1"/>
    </source>
</evidence>
<dbReference type="PANTHER" id="PTHR10663:SF375">
    <property type="entry name" value="LD29171P"/>
    <property type="match status" value="1"/>
</dbReference>
<evidence type="ECO:0000256" key="1">
    <source>
        <dbReference type="ARBA" id="ARBA00022448"/>
    </source>
</evidence>
<keyword evidence="2" id="KW-0963">Cytoplasm</keyword>
<reference evidence="8 9" key="1">
    <citation type="submission" date="2017-04" db="EMBL/GenBank/DDBJ databases">
        <authorList>
            <person name="Afonso C.L."/>
            <person name="Miller P.J."/>
            <person name="Scott M.A."/>
            <person name="Spackman E."/>
            <person name="Goraichik I."/>
            <person name="Dimitrov K.M."/>
            <person name="Suarez D.L."/>
            <person name="Swayne D.E."/>
        </authorList>
    </citation>
    <scope>NUCLEOTIDE SEQUENCE [LARGE SCALE GENOMIC DNA]</scope>
</reference>
<dbReference type="FunFam" id="1.10.220.20:FF:000002">
    <property type="entry name" value="Brefeldin A-inhibited guanine nucleotide-exchange protein 1"/>
    <property type="match status" value="1"/>
</dbReference>
<evidence type="ECO:0000256" key="4">
    <source>
        <dbReference type="ARBA" id="ARBA00023136"/>
    </source>
</evidence>
<evidence type="ECO:0000256" key="2">
    <source>
        <dbReference type="ARBA" id="ARBA00022490"/>
    </source>
</evidence>
<feature type="region of interest" description="Disordered" evidence="6">
    <location>
        <begin position="1628"/>
        <end position="1704"/>
    </location>
</feature>
<dbReference type="GO" id="GO:0030663">
    <property type="term" value="C:COPI-coated vesicle membrane"/>
    <property type="evidence" value="ECO:0007669"/>
    <property type="project" value="UniProtKB-SubCell"/>
</dbReference>
<dbReference type="Proteomes" id="UP000196158">
    <property type="component" value="Unassembled WGS sequence"/>
</dbReference>
<dbReference type="InterPro" id="IPR000904">
    <property type="entry name" value="Sec7_dom"/>
</dbReference>
<dbReference type="FunFam" id="1.10.1000.11:FF:000003">
    <property type="entry name" value="Brefeldin A-inhibited guanine nucleotide-exchange protein 1"/>
    <property type="match status" value="1"/>
</dbReference>
<dbReference type="OrthoDB" id="18431at2759"/>
<feature type="compositionally biased region" description="Polar residues" evidence="6">
    <location>
        <begin position="118"/>
        <end position="129"/>
    </location>
</feature>
<dbReference type="Pfam" id="PF12783">
    <property type="entry name" value="Sec7-like_HUS"/>
    <property type="match status" value="1"/>
</dbReference>
<feature type="compositionally biased region" description="Acidic residues" evidence="6">
    <location>
        <begin position="49"/>
        <end position="63"/>
    </location>
</feature>
<feature type="region of interest" description="Disordered" evidence="6">
    <location>
        <begin position="239"/>
        <end position="259"/>
    </location>
</feature>
<feature type="region of interest" description="Disordered" evidence="6">
    <location>
        <begin position="365"/>
        <end position="408"/>
    </location>
</feature>
<dbReference type="Pfam" id="PF09324">
    <property type="entry name" value="Sec7-like_HDS"/>
    <property type="match status" value="1"/>
</dbReference>
<dbReference type="InterPro" id="IPR016024">
    <property type="entry name" value="ARM-type_fold"/>
</dbReference>
<feature type="compositionally biased region" description="Polar residues" evidence="6">
    <location>
        <begin position="1634"/>
        <end position="1649"/>
    </location>
</feature>
<dbReference type="STRING" id="1789683.A0A1X7R660"/>
<dbReference type="Pfam" id="PF01369">
    <property type="entry name" value="Sec7"/>
    <property type="match status" value="1"/>
</dbReference>
<dbReference type="InterPro" id="IPR032629">
    <property type="entry name" value="DCB_dom"/>
</dbReference>
<feature type="region of interest" description="Disordered" evidence="6">
    <location>
        <begin position="1"/>
        <end position="129"/>
    </location>
</feature>
<organism evidence="8 9">
    <name type="scientific">Maudiozyma saulgeensis</name>
    <dbReference type="NCBI Taxonomy" id="1789683"/>
    <lineage>
        <taxon>Eukaryota</taxon>
        <taxon>Fungi</taxon>
        <taxon>Dikarya</taxon>
        <taxon>Ascomycota</taxon>
        <taxon>Saccharomycotina</taxon>
        <taxon>Saccharomycetes</taxon>
        <taxon>Saccharomycetales</taxon>
        <taxon>Saccharomycetaceae</taxon>
        <taxon>Maudiozyma</taxon>
    </lineage>
</organism>
<dbReference type="InterPro" id="IPR032691">
    <property type="entry name" value="Mon2/Sec7/BIG1-like_HUS"/>
</dbReference>
<accession>A0A1X7R660</accession>
<comment type="subcellular location">
    <subcellularLocation>
        <location evidence="5">Cytoplasmic vesicle</location>
        <location evidence="5">COPI-coated vesicle membrane</location>
    </subcellularLocation>
</comment>
<dbReference type="PROSITE" id="PS50190">
    <property type="entry name" value="SEC7"/>
    <property type="match status" value="1"/>
</dbReference>
<dbReference type="Gene3D" id="1.10.220.20">
    <property type="match status" value="1"/>
</dbReference>
<dbReference type="InterPro" id="IPR046455">
    <property type="entry name" value="Sec7/BIG1-like_C"/>
</dbReference>
<keyword evidence="9" id="KW-1185">Reference proteome</keyword>
<dbReference type="InterPro" id="IPR023394">
    <property type="entry name" value="Sec7_C_sf"/>
</dbReference>
<dbReference type="SUPFAM" id="SSF48371">
    <property type="entry name" value="ARM repeat"/>
    <property type="match status" value="1"/>
</dbReference>
<feature type="compositionally biased region" description="Polar residues" evidence="6">
    <location>
        <begin position="242"/>
        <end position="256"/>
    </location>
</feature>
<evidence type="ECO:0000256" key="6">
    <source>
        <dbReference type="SAM" id="MobiDB-lite"/>
    </source>
</evidence>
<keyword evidence="4" id="KW-0472">Membrane</keyword>
<name>A0A1X7R660_9SACH</name>
<evidence type="ECO:0000259" key="7">
    <source>
        <dbReference type="PROSITE" id="PS50190"/>
    </source>
</evidence>
<evidence type="ECO:0000256" key="5">
    <source>
        <dbReference type="ARBA" id="ARBA00060451"/>
    </source>
</evidence>
<feature type="compositionally biased region" description="Polar residues" evidence="6">
    <location>
        <begin position="365"/>
        <end position="386"/>
    </location>
</feature>
<dbReference type="Pfam" id="PF20252">
    <property type="entry name" value="BIG2_C"/>
    <property type="match status" value="1"/>
</dbReference>
<protein>
    <submittedName>
        <fullName evidence="8">Similar to Saccharomyces cerevisiae YDR170C SEC7 Guanine nucleotide exchange factor (GEF) for ADP ribosylation factors involved in proliferation of the Golgi</fullName>
    </submittedName>
</protein>
<dbReference type="CDD" id="cd00171">
    <property type="entry name" value="Sec7"/>
    <property type="match status" value="1"/>
</dbReference>
<dbReference type="EMBL" id="FXLY01000007">
    <property type="protein sequence ID" value="SMN21064.1"/>
    <property type="molecule type" value="Genomic_DNA"/>
</dbReference>
<evidence type="ECO:0000313" key="9">
    <source>
        <dbReference type="Proteomes" id="UP000196158"/>
    </source>
</evidence>
<dbReference type="GO" id="GO:0015031">
    <property type="term" value="P:protein transport"/>
    <property type="evidence" value="ECO:0007669"/>
    <property type="project" value="UniProtKB-KW"/>
</dbReference>
<feature type="compositionally biased region" description="Acidic residues" evidence="6">
    <location>
        <begin position="1659"/>
        <end position="1672"/>
    </location>
</feature>
<keyword evidence="3" id="KW-0653">Protein transport</keyword>
<feature type="compositionally biased region" description="Basic and acidic residues" evidence="6">
    <location>
        <begin position="87"/>
        <end position="100"/>
    </location>
</feature>
<dbReference type="GO" id="GO:0005085">
    <property type="term" value="F:guanyl-nucleotide exchange factor activity"/>
    <property type="evidence" value="ECO:0007669"/>
    <property type="project" value="InterPro"/>
</dbReference>
<feature type="domain" description="SEC7" evidence="7">
    <location>
        <begin position="733"/>
        <end position="921"/>
    </location>
</feature>
<feature type="compositionally biased region" description="Basic and acidic residues" evidence="6">
    <location>
        <begin position="1"/>
        <end position="10"/>
    </location>
</feature>
<proteinExistence type="predicted"/>
<gene>
    <name evidence="8" type="ORF">KASA_0L00825G</name>
</gene>
<dbReference type="PANTHER" id="PTHR10663">
    <property type="entry name" value="GUANYL-NUCLEOTIDE EXCHANGE FACTOR"/>
    <property type="match status" value="1"/>
</dbReference>
<dbReference type="Gene3D" id="1.10.1000.11">
    <property type="entry name" value="Arf Nucleotide-binding Site Opener,domain 2"/>
    <property type="match status" value="1"/>
</dbReference>
<dbReference type="Pfam" id="PF16213">
    <property type="entry name" value="DCB"/>
    <property type="match status" value="1"/>
</dbReference>
<dbReference type="SUPFAM" id="SSF48425">
    <property type="entry name" value="Sec7 domain"/>
    <property type="match status" value="1"/>
</dbReference>
<dbReference type="SMART" id="SM00222">
    <property type="entry name" value="Sec7"/>
    <property type="match status" value="1"/>
</dbReference>